<name>A0ABV2BW68_9GAMM</name>
<protein>
    <submittedName>
        <fullName evidence="8">MFS transporter</fullName>
    </submittedName>
</protein>
<keyword evidence="2" id="KW-0813">Transport</keyword>
<feature type="transmembrane region" description="Helical" evidence="6">
    <location>
        <begin position="373"/>
        <end position="394"/>
    </location>
</feature>
<proteinExistence type="predicted"/>
<feature type="transmembrane region" description="Helical" evidence="6">
    <location>
        <begin position="145"/>
        <end position="168"/>
    </location>
</feature>
<evidence type="ECO:0000256" key="4">
    <source>
        <dbReference type="ARBA" id="ARBA00022989"/>
    </source>
</evidence>
<keyword evidence="4 6" id="KW-1133">Transmembrane helix</keyword>
<evidence type="ECO:0000313" key="9">
    <source>
        <dbReference type="Proteomes" id="UP001548189"/>
    </source>
</evidence>
<evidence type="ECO:0000256" key="5">
    <source>
        <dbReference type="ARBA" id="ARBA00023136"/>
    </source>
</evidence>
<feature type="transmembrane region" description="Helical" evidence="6">
    <location>
        <begin position="261"/>
        <end position="280"/>
    </location>
</feature>
<feature type="transmembrane region" description="Helical" evidence="6">
    <location>
        <begin position="85"/>
        <end position="104"/>
    </location>
</feature>
<dbReference type="InterPro" id="IPR020846">
    <property type="entry name" value="MFS_dom"/>
</dbReference>
<dbReference type="Pfam" id="PF07690">
    <property type="entry name" value="MFS_1"/>
    <property type="match status" value="1"/>
</dbReference>
<evidence type="ECO:0000256" key="1">
    <source>
        <dbReference type="ARBA" id="ARBA00004141"/>
    </source>
</evidence>
<gene>
    <name evidence="8" type="ORF">ABVT43_13555</name>
</gene>
<organism evidence="8 9">
    <name type="scientific">Aliikangiella maris</name>
    <dbReference type="NCBI Taxonomy" id="3162458"/>
    <lineage>
        <taxon>Bacteria</taxon>
        <taxon>Pseudomonadati</taxon>
        <taxon>Pseudomonadota</taxon>
        <taxon>Gammaproteobacteria</taxon>
        <taxon>Oceanospirillales</taxon>
        <taxon>Pleioneaceae</taxon>
        <taxon>Aliikangiella</taxon>
    </lineage>
</organism>
<keyword evidence="9" id="KW-1185">Reference proteome</keyword>
<dbReference type="PRINTS" id="PR01035">
    <property type="entry name" value="TCRTETA"/>
</dbReference>
<feature type="transmembrane region" description="Helical" evidence="6">
    <location>
        <begin position="110"/>
        <end position="133"/>
    </location>
</feature>
<feature type="transmembrane region" description="Helical" evidence="6">
    <location>
        <begin position="315"/>
        <end position="337"/>
    </location>
</feature>
<feature type="transmembrane region" description="Helical" evidence="6">
    <location>
        <begin position="292"/>
        <end position="309"/>
    </location>
</feature>
<evidence type="ECO:0000256" key="2">
    <source>
        <dbReference type="ARBA" id="ARBA00022448"/>
    </source>
</evidence>
<evidence type="ECO:0000256" key="3">
    <source>
        <dbReference type="ARBA" id="ARBA00022692"/>
    </source>
</evidence>
<sequence length="416" mass="45434">MNALKARLILATIMLVSLLGTAGIALPYPLLSPYFAADNSENIIQFWSLDPKILLGLTLASYPLGILIGSNIIGSLSDRYGRKPILIYSLSGSILGYMLTAITFEHELFLGFIFARFVTGFCEGNMAIARAIAVELEPYIERGRALSLLYSTIYGGWLIGPLCGGYLAPYGIDFAFYVASLAVAASLLMVIFILPGQPAQKPAQSSLWQEIISNHSATLLANREIRRFFIYYLVFTLGINAFYEFYPLWLVESHQFSSQEIAWATVGITSLMILLSATIANKIPEVLGEKTALLVGNLLFGGLILLTTLMHNQWIYITLSLTGAVIAVINLVFPAMLSRYFGHLGQGKVMGLQVSFFCFSNVLIALIGSIVSLISATTTMWLAASLIILSVFLFNPPKSLEISAGDQPIDPSIIKE</sequence>
<accession>A0ABV2BW68</accession>
<dbReference type="InterPro" id="IPR001958">
    <property type="entry name" value="Tet-R_TetA/multi-R_MdtG-like"/>
</dbReference>
<comment type="caution">
    <text evidence="8">The sequence shown here is derived from an EMBL/GenBank/DDBJ whole genome shotgun (WGS) entry which is preliminary data.</text>
</comment>
<comment type="subcellular location">
    <subcellularLocation>
        <location evidence="1">Membrane</location>
        <topology evidence="1">Multi-pass membrane protein</topology>
    </subcellularLocation>
</comment>
<evidence type="ECO:0000256" key="6">
    <source>
        <dbReference type="SAM" id="Phobius"/>
    </source>
</evidence>
<dbReference type="InterPro" id="IPR011701">
    <property type="entry name" value="MFS"/>
</dbReference>
<evidence type="ECO:0000259" key="7">
    <source>
        <dbReference type="PROSITE" id="PS50850"/>
    </source>
</evidence>
<keyword evidence="5 6" id="KW-0472">Membrane</keyword>
<dbReference type="Gene3D" id="1.20.1250.20">
    <property type="entry name" value="MFS general substrate transporter like domains"/>
    <property type="match status" value="1"/>
</dbReference>
<feature type="domain" description="Major facilitator superfamily (MFS) profile" evidence="7">
    <location>
        <begin position="6"/>
        <end position="399"/>
    </location>
</feature>
<dbReference type="PANTHER" id="PTHR23504:SF15">
    <property type="entry name" value="MAJOR FACILITATOR SUPERFAMILY (MFS) PROFILE DOMAIN-CONTAINING PROTEIN"/>
    <property type="match status" value="1"/>
</dbReference>
<dbReference type="PANTHER" id="PTHR23504">
    <property type="entry name" value="MAJOR FACILITATOR SUPERFAMILY DOMAIN-CONTAINING PROTEIN 10"/>
    <property type="match status" value="1"/>
</dbReference>
<reference evidence="8 9" key="1">
    <citation type="submission" date="2024-06" db="EMBL/GenBank/DDBJ databases">
        <authorList>
            <person name="Li F."/>
        </authorList>
    </citation>
    <scope>NUCLEOTIDE SEQUENCE [LARGE SCALE GENOMIC DNA]</scope>
    <source>
        <strain evidence="8 9">GXAS 311</strain>
    </source>
</reference>
<dbReference type="RefSeq" id="WP_353896745.1">
    <property type="nucleotide sequence ID" value="NZ_JBEVCJ010000017.1"/>
</dbReference>
<dbReference type="PROSITE" id="PS50850">
    <property type="entry name" value="MFS"/>
    <property type="match status" value="1"/>
</dbReference>
<feature type="transmembrane region" description="Helical" evidence="6">
    <location>
        <begin position="51"/>
        <end position="73"/>
    </location>
</feature>
<dbReference type="Proteomes" id="UP001548189">
    <property type="component" value="Unassembled WGS sequence"/>
</dbReference>
<dbReference type="InterPro" id="IPR036259">
    <property type="entry name" value="MFS_trans_sf"/>
</dbReference>
<feature type="transmembrane region" description="Helical" evidence="6">
    <location>
        <begin position="349"/>
        <end position="367"/>
    </location>
</feature>
<keyword evidence="3 6" id="KW-0812">Transmembrane</keyword>
<dbReference type="EMBL" id="JBEVCJ010000017">
    <property type="protein sequence ID" value="MET1256160.1"/>
    <property type="molecule type" value="Genomic_DNA"/>
</dbReference>
<dbReference type="SUPFAM" id="SSF103473">
    <property type="entry name" value="MFS general substrate transporter"/>
    <property type="match status" value="1"/>
</dbReference>
<evidence type="ECO:0000313" key="8">
    <source>
        <dbReference type="EMBL" id="MET1256160.1"/>
    </source>
</evidence>
<feature type="transmembrane region" description="Helical" evidence="6">
    <location>
        <begin position="229"/>
        <end position="249"/>
    </location>
</feature>
<feature type="transmembrane region" description="Helical" evidence="6">
    <location>
        <begin position="174"/>
        <end position="194"/>
    </location>
</feature>